<name>E1X3R1_HALMS</name>
<protein>
    <submittedName>
        <fullName evidence="2">Transcriptional regulator</fullName>
    </submittedName>
</protein>
<proteinExistence type="predicted"/>
<dbReference type="PANTHER" id="PTHR38447">
    <property type="entry name" value="TRANSCRIPTION FACTOR YDEB-RELATED"/>
    <property type="match status" value="1"/>
</dbReference>
<organism evidence="2 3">
    <name type="scientific">Halobacteriovorax marinus (strain ATCC BAA-682 / DSM 15412 / SJ)</name>
    <name type="common">Bacteriovorax marinus</name>
    <dbReference type="NCBI Taxonomy" id="862908"/>
    <lineage>
        <taxon>Bacteria</taxon>
        <taxon>Pseudomonadati</taxon>
        <taxon>Bdellovibrionota</taxon>
        <taxon>Bacteriovoracia</taxon>
        <taxon>Bacteriovoracales</taxon>
        <taxon>Halobacteriovoraceae</taxon>
        <taxon>Halobacteriovorax</taxon>
    </lineage>
</organism>
<dbReference type="AlphaFoldDB" id="E1X3R1"/>
<dbReference type="Gene3D" id="2.40.10.170">
    <property type="match status" value="1"/>
</dbReference>
<gene>
    <name evidence="2" type="ordered locus">BMS_2184</name>
</gene>
<accession>E1X3R1</accession>
<dbReference type="GO" id="GO:0009303">
    <property type="term" value="P:rRNA transcription"/>
    <property type="evidence" value="ECO:0007669"/>
    <property type="project" value="TreeGrafter"/>
</dbReference>
<dbReference type="Gene3D" id="1.20.58.1290">
    <property type="entry name" value="CarD-like, C-terminal domain"/>
    <property type="match status" value="1"/>
</dbReference>
<dbReference type="InterPro" id="IPR048792">
    <property type="entry name" value="CarD_C"/>
</dbReference>
<dbReference type="InterPro" id="IPR003711">
    <property type="entry name" value="CarD-like/TRCF_RID"/>
</dbReference>
<dbReference type="Pfam" id="PF02559">
    <property type="entry name" value="CarD_TRCF_RID"/>
    <property type="match status" value="1"/>
</dbReference>
<dbReference type="InterPro" id="IPR042215">
    <property type="entry name" value="CarD-like_C"/>
</dbReference>
<keyword evidence="3" id="KW-1185">Reference proteome</keyword>
<reference evidence="3" key="1">
    <citation type="journal article" date="2013" name="ISME J.">
        <title>A small predatory core genome in the divergent marine Bacteriovorax marinus SJ and the terrestrial Bdellovibrio bacteriovorus.</title>
        <authorList>
            <person name="Crossman L.C."/>
            <person name="Chen H."/>
            <person name="Cerdeno-Tarraga A.M."/>
            <person name="Brooks K."/>
            <person name="Quail M.A."/>
            <person name="Pineiro S.A."/>
            <person name="Hobley L."/>
            <person name="Sockett R.E."/>
            <person name="Bentley S.D."/>
            <person name="Parkhill J."/>
            <person name="Williams H.N."/>
            <person name="Stine O.C."/>
        </authorList>
    </citation>
    <scope>NUCLEOTIDE SEQUENCE [LARGE SCALE GENOMIC DNA]</scope>
    <source>
        <strain evidence="3">ATCC BAA-682 / DSM 15412 / SJ</strain>
    </source>
</reference>
<feature type="domain" description="CarD-like/TRCF RNAP-interacting" evidence="1">
    <location>
        <begin position="20"/>
        <end position="129"/>
    </location>
</feature>
<dbReference type="PANTHER" id="PTHR38447:SF1">
    <property type="entry name" value="RNA POLYMERASE-BINDING TRANSCRIPTION FACTOR CARD"/>
    <property type="match status" value="1"/>
</dbReference>
<sequence>MLKALRRDINEESIFTEVTMFNIGDYAVCPGHGVGQVCDIEEKEVGGDKLSFYIIKIIANGMTVMVPTNSENGIRELVGNEEINEVYELLQDHDVEVDNSTWNRRYREYMTKIKTGSLLEIADVLRALFLLRAKKNLSFGEKKMLEQCRDLLAQEISLSNGNDTKEISTTIDDYFN</sequence>
<dbReference type="KEGG" id="bmx:BMS_2184"/>
<dbReference type="eggNOG" id="COG1329">
    <property type="taxonomic scope" value="Bacteria"/>
</dbReference>
<dbReference type="Proteomes" id="UP000008963">
    <property type="component" value="Chromosome"/>
</dbReference>
<dbReference type="Pfam" id="PF21095">
    <property type="entry name" value="CarD_C"/>
    <property type="match status" value="1"/>
</dbReference>
<dbReference type="EMBL" id="FQ312005">
    <property type="protein sequence ID" value="CBW26990.1"/>
    <property type="molecule type" value="Genomic_DNA"/>
</dbReference>
<evidence type="ECO:0000313" key="3">
    <source>
        <dbReference type="Proteomes" id="UP000008963"/>
    </source>
</evidence>
<dbReference type="SUPFAM" id="SSF141259">
    <property type="entry name" value="CarD-like"/>
    <property type="match status" value="1"/>
</dbReference>
<dbReference type="STRING" id="862908.BMS_2184"/>
<dbReference type="SMART" id="SM01058">
    <property type="entry name" value="CarD_TRCF"/>
    <property type="match status" value="1"/>
</dbReference>
<evidence type="ECO:0000313" key="2">
    <source>
        <dbReference type="EMBL" id="CBW26990.1"/>
    </source>
</evidence>
<dbReference type="PATRIC" id="fig|862908.3.peg.2078"/>
<dbReference type="InterPro" id="IPR036101">
    <property type="entry name" value="CarD-like/TRCF_RID_sf"/>
</dbReference>
<evidence type="ECO:0000259" key="1">
    <source>
        <dbReference type="SMART" id="SM01058"/>
    </source>
</evidence>
<dbReference type="InterPro" id="IPR052531">
    <property type="entry name" value="CarD-like_regulator"/>
</dbReference>
<dbReference type="HOGENOM" id="CLU_048259_1_1_7"/>